<feature type="region of interest" description="Disordered" evidence="1">
    <location>
        <begin position="1"/>
        <end position="65"/>
    </location>
</feature>
<name>A0A2A6B4R9_PRIPA</name>
<organism evidence="2 3">
    <name type="scientific">Pristionchus pacificus</name>
    <name type="common">Parasitic nematode worm</name>
    <dbReference type="NCBI Taxonomy" id="54126"/>
    <lineage>
        <taxon>Eukaryota</taxon>
        <taxon>Metazoa</taxon>
        <taxon>Ecdysozoa</taxon>
        <taxon>Nematoda</taxon>
        <taxon>Chromadorea</taxon>
        <taxon>Rhabditida</taxon>
        <taxon>Rhabditina</taxon>
        <taxon>Diplogasteromorpha</taxon>
        <taxon>Diplogasteroidea</taxon>
        <taxon>Neodiplogasteridae</taxon>
        <taxon>Pristionchus</taxon>
    </lineage>
</organism>
<protein>
    <submittedName>
        <fullName evidence="2">Uncharacterized protein</fullName>
    </submittedName>
</protein>
<keyword evidence="3" id="KW-1185">Reference proteome</keyword>
<feature type="compositionally biased region" description="Basic and acidic residues" evidence="1">
    <location>
        <begin position="18"/>
        <end position="28"/>
    </location>
</feature>
<accession>A0A2A6B4R9</accession>
<sequence>MERWHRVALDTQTSRQIATDHRERELSLKHSTSNDPAASATAPAAEKTAANAASNSSKQPARATEEGNTSQYVDFFLMVCKSFKRGAANEAAELIESLAPQIAIMGFFWKLMSKCDFNNRGRHRGKKVESPESCSRTYMWSSMSVGDPELRPTDAVLELQPFAMTVADTIELAESLLGPCPIGHAAEAVAALSKDD</sequence>
<reference evidence="3" key="1">
    <citation type="journal article" date="2008" name="Nat. Genet.">
        <title>The Pristionchus pacificus genome provides a unique perspective on nematode lifestyle and parasitism.</title>
        <authorList>
            <person name="Dieterich C."/>
            <person name="Clifton S.W."/>
            <person name="Schuster L.N."/>
            <person name="Chinwalla A."/>
            <person name="Delehaunty K."/>
            <person name="Dinkelacker I."/>
            <person name="Fulton L."/>
            <person name="Fulton R."/>
            <person name="Godfrey J."/>
            <person name="Minx P."/>
            <person name="Mitreva M."/>
            <person name="Roeseler W."/>
            <person name="Tian H."/>
            <person name="Witte H."/>
            <person name="Yang S.P."/>
            <person name="Wilson R.K."/>
            <person name="Sommer R.J."/>
        </authorList>
    </citation>
    <scope>NUCLEOTIDE SEQUENCE [LARGE SCALE GENOMIC DNA]</scope>
    <source>
        <strain evidence="3">PS312</strain>
    </source>
</reference>
<evidence type="ECO:0000313" key="3">
    <source>
        <dbReference type="Proteomes" id="UP000005239"/>
    </source>
</evidence>
<gene>
    <name evidence="2" type="primary">WBGene00276583</name>
</gene>
<dbReference type="EnsemblMetazoa" id="PPA38214.1">
    <property type="protein sequence ID" value="PPA38214.1"/>
    <property type="gene ID" value="WBGene00276583"/>
</dbReference>
<evidence type="ECO:0000313" key="2">
    <source>
        <dbReference type="EnsemblMetazoa" id="PPA38214.1"/>
    </source>
</evidence>
<proteinExistence type="predicted"/>
<accession>A0A8R1YVH1</accession>
<reference evidence="2" key="2">
    <citation type="submission" date="2022-06" db="UniProtKB">
        <authorList>
            <consortium name="EnsemblMetazoa"/>
        </authorList>
    </citation>
    <scope>IDENTIFICATION</scope>
    <source>
        <strain evidence="2">PS312</strain>
    </source>
</reference>
<evidence type="ECO:0000256" key="1">
    <source>
        <dbReference type="SAM" id="MobiDB-lite"/>
    </source>
</evidence>
<dbReference type="Proteomes" id="UP000005239">
    <property type="component" value="Unassembled WGS sequence"/>
</dbReference>
<dbReference type="AlphaFoldDB" id="A0A2A6B4R9"/>
<feature type="compositionally biased region" description="Low complexity" evidence="1">
    <location>
        <begin position="31"/>
        <end position="61"/>
    </location>
</feature>